<name>A0A9P0BGQ8_BRAAE</name>
<organism evidence="1 2">
    <name type="scientific">Brassicogethes aeneus</name>
    <name type="common">Rape pollen beetle</name>
    <name type="synonym">Meligethes aeneus</name>
    <dbReference type="NCBI Taxonomy" id="1431903"/>
    <lineage>
        <taxon>Eukaryota</taxon>
        <taxon>Metazoa</taxon>
        <taxon>Ecdysozoa</taxon>
        <taxon>Arthropoda</taxon>
        <taxon>Hexapoda</taxon>
        <taxon>Insecta</taxon>
        <taxon>Pterygota</taxon>
        <taxon>Neoptera</taxon>
        <taxon>Endopterygota</taxon>
        <taxon>Coleoptera</taxon>
        <taxon>Polyphaga</taxon>
        <taxon>Cucujiformia</taxon>
        <taxon>Nitidulidae</taxon>
        <taxon>Meligethinae</taxon>
        <taxon>Brassicogethes</taxon>
    </lineage>
</organism>
<accession>A0A9P0BGQ8</accession>
<keyword evidence="2" id="KW-1185">Reference proteome</keyword>
<reference evidence="1" key="1">
    <citation type="submission" date="2021-12" db="EMBL/GenBank/DDBJ databases">
        <authorList>
            <person name="King R."/>
        </authorList>
    </citation>
    <scope>NUCLEOTIDE SEQUENCE</scope>
</reference>
<dbReference type="Proteomes" id="UP001154078">
    <property type="component" value="Chromosome 8"/>
</dbReference>
<evidence type="ECO:0008006" key="3">
    <source>
        <dbReference type="Google" id="ProtNLM"/>
    </source>
</evidence>
<dbReference type="AlphaFoldDB" id="A0A9P0BGQ8"/>
<gene>
    <name evidence="1" type="ORF">MELIAE_LOCUS11090</name>
</gene>
<sequence length="350" mass="40307">MEFLKTPRGEKIKEHNHPVDPQNVEVVKAVYHMKERCKDTLAKPSQIFAEGIAALPENVRGRMVKEDHLKRTFRNIKAGHNPKEPTLLTDLVIKEEWKSTGGPENKRFILNDNGLNAKERIIIFADDNCLGYLAAATTWYLDGNYSLAPRFFKQLKLQELGLQKTYMENPNLSTFCGKLDGLAFIPIEDVQKGMDHLKATPEGEEYSELINYFDATYISGTFQKIGNSSKTRNIAPMFLPKIWNVHEATLSDENRTNNLTEGWNNRFSNLVGQNHPSVWLLIKKMRMELAVDSAKLQNANLEPDVKRKRPSYQVLQERLKLLCQQYNNKVRDMKSFLNAISHNMRFKPKN</sequence>
<evidence type="ECO:0000313" key="1">
    <source>
        <dbReference type="EMBL" id="CAH0561756.1"/>
    </source>
</evidence>
<dbReference type="OrthoDB" id="6682418at2759"/>
<dbReference type="EMBL" id="OV121139">
    <property type="protein sequence ID" value="CAH0561756.1"/>
    <property type="molecule type" value="Genomic_DNA"/>
</dbReference>
<evidence type="ECO:0000313" key="2">
    <source>
        <dbReference type="Proteomes" id="UP001154078"/>
    </source>
</evidence>
<proteinExistence type="predicted"/>
<protein>
    <recommendedName>
        <fullName evidence="3">MULE transposase domain-containing protein</fullName>
    </recommendedName>
</protein>